<dbReference type="Pfam" id="PF02371">
    <property type="entry name" value="Transposase_20"/>
    <property type="match status" value="1"/>
</dbReference>
<dbReference type="InterPro" id="IPR003346">
    <property type="entry name" value="Transposase_20"/>
</dbReference>
<evidence type="ECO:0000259" key="1">
    <source>
        <dbReference type="Pfam" id="PF01548"/>
    </source>
</evidence>
<reference evidence="3 4" key="1">
    <citation type="journal article" date="2013" name="Int. J. Syst. Evol. Microbiol.">
        <title>Celerinatantimonas yamalensis sp. nov., a cold-adapted diazotrophic bacterium from a cold permafrost brine.</title>
        <authorList>
            <person name="Shcherbakova V."/>
            <person name="Chuvilskaya N."/>
            <person name="Rivkina E."/>
            <person name="Demidov N."/>
            <person name="Uchaeva V."/>
            <person name="Suetin S."/>
            <person name="Suzina N."/>
            <person name="Gilichinsky D."/>
        </authorList>
    </citation>
    <scope>NUCLEOTIDE SEQUENCE [LARGE SCALE GENOMIC DNA]</scope>
    <source>
        <strain evidence="3 4">C7</strain>
    </source>
</reference>
<comment type="caution">
    <text evidence="3">The sequence shown here is derived from an EMBL/GenBank/DDBJ whole genome shotgun (WGS) entry which is preliminary data.</text>
</comment>
<dbReference type="InterPro" id="IPR047650">
    <property type="entry name" value="Transpos_IS110"/>
</dbReference>
<dbReference type="Proteomes" id="UP001629953">
    <property type="component" value="Unassembled WGS sequence"/>
</dbReference>
<dbReference type="EMBL" id="JBEQCT010000001">
    <property type="protein sequence ID" value="MFM2484350.1"/>
    <property type="molecule type" value="Genomic_DNA"/>
</dbReference>
<dbReference type="RefSeq" id="WP_408622493.1">
    <property type="nucleotide sequence ID" value="NZ_JBEQCT010000001.1"/>
</dbReference>
<dbReference type="PANTHER" id="PTHR33055">
    <property type="entry name" value="TRANSPOSASE FOR INSERTION SEQUENCE ELEMENT IS1111A"/>
    <property type="match status" value="1"/>
</dbReference>
<evidence type="ECO:0000313" key="4">
    <source>
        <dbReference type="Proteomes" id="UP001629953"/>
    </source>
</evidence>
<proteinExistence type="predicted"/>
<name>A0ABW9G3V2_9GAMM</name>
<gene>
    <name evidence="3" type="ORF">ABUE30_04590</name>
</gene>
<feature type="domain" description="Transposase IS110-like N-terminal" evidence="1">
    <location>
        <begin position="13"/>
        <end position="169"/>
    </location>
</feature>
<dbReference type="PANTHER" id="PTHR33055:SF3">
    <property type="entry name" value="PUTATIVE TRANSPOSASE FOR IS117-RELATED"/>
    <property type="match status" value="1"/>
</dbReference>
<sequence>MKVLSPSQFACLIGIDWADRKHDFCITDHLGQRYTYGVISSQPEAIDKWVLELKQQYPKQKIAVSCELKKGPLVHALLKYDHITVFSINPSTVAKYRKAFTHSGAKDDPADAKIQVDLLRLHMDKLNPIEPDTAEIRALGQLVEYRRTLVQDRVDLSNRITGILKSYYPQALDLFKERDTVIFCEFLTRWPDLGSAKRAKPVTLRKFFNQFNSRYGEINEQRIKHIKETMPLTEDSGIIEPNALMIKLLVPQLNLLISAIKELDNDIKHRHKAQEQHVIFDSFPGAGPQLAPRLLVAFGSEMDRYQSAADLQRYAGVAPVIEQSGKKSWTHWRYSCPKFLRQTFVEWAGQSVRFSFWANAYYKQQMEKGKPHNTVIRSLAFKWIRIAFTCWKTNTPYDESKYLEALKRRGSPLLEYALKS</sequence>
<keyword evidence="4" id="KW-1185">Reference proteome</keyword>
<organism evidence="3 4">
    <name type="scientific">Celerinatantimonas yamalensis</name>
    <dbReference type="NCBI Taxonomy" id="559956"/>
    <lineage>
        <taxon>Bacteria</taxon>
        <taxon>Pseudomonadati</taxon>
        <taxon>Pseudomonadota</taxon>
        <taxon>Gammaproteobacteria</taxon>
        <taxon>Celerinatantimonadaceae</taxon>
        <taxon>Celerinatantimonas</taxon>
    </lineage>
</organism>
<protein>
    <submittedName>
        <fullName evidence="3">IS110 family transposase</fullName>
    </submittedName>
</protein>
<feature type="domain" description="Transposase IS116/IS110/IS902 C-terminal" evidence="2">
    <location>
        <begin position="280"/>
        <end position="363"/>
    </location>
</feature>
<evidence type="ECO:0000313" key="3">
    <source>
        <dbReference type="EMBL" id="MFM2484350.1"/>
    </source>
</evidence>
<dbReference type="NCBIfam" id="NF033542">
    <property type="entry name" value="transpos_IS110"/>
    <property type="match status" value="1"/>
</dbReference>
<accession>A0ABW9G3V2</accession>
<dbReference type="Pfam" id="PF01548">
    <property type="entry name" value="DEDD_Tnp_IS110"/>
    <property type="match status" value="1"/>
</dbReference>
<evidence type="ECO:0000259" key="2">
    <source>
        <dbReference type="Pfam" id="PF02371"/>
    </source>
</evidence>
<dbReference type="InterPro" id="IPR002525">
    <property type="entry name" value="Transp_IS110-like_N"/>
</dbReference>